<evidence type="ECO:0000256" key="9">
    <source>
        <dbReference type="SAM" id="MobiDB-lite"/>
    </source>
</evidence>
<evidence type="ECO:0000259" key="11">
    <source>
        <dbReference type="Pfam" id="PF02518"/>
    </source>
</evidence>
<dbReference type="RefSeq" id="WP_171069171.1">
    <property type="nucleotide sequence ID" value="NZ_JASWDG010000134.1"/>
</dbReference>
<dbReference type="EC" id="2.7.13.3" evidence="2"/>
<keyword evidence="10" id="KW-0812">Transmembrane</keyword>
<keyword evidence="4" id="KW-0808">Transferase</keyword>
<feature type="transmembrane region" description="Helical" evidence="10">
    <location>
        <begin position="127"/>
        <end position="149"/>
    </location>
</feature>
<evidence type="ECO:0000256" key="4">
    <source>
        <dbReference type="ARBA" id="ARBA00022679"/>
    </source>
</evidence>
<evidence type="ECO:0000313" key="14">
    <source>
        <dbReference type="Proteomes" id="UP000305238"/>
    </source>
</evidence>
<evidence type="ECO:0000256" key="3">
    <source>
        <dbReference type="ARBA" id="ARBA00022553"/>
    </source>
</evidence>
<comment type="caution">
    <text evidence="13">The sequence shown here is derived from an EMBL/GenBank/DDBJ whole genome shotgun (WGS) entry which is preliminary data.</text>
</comment>
<dbReference type="AlphaFoldDB" id="A0A5S4GTL3"/>
<evidence type="ECO:0000256" key="5">
    <source>
        <dbReference type="ARBA" id="ARBA00022741"/>
    </source>
</evidence>
<dbReference type="InterPro" id="IPR050482">
    <property type="entry name" value="Sensor_HK_TwoCompSys"/>
</dbReference>
<dbReference type="Pfam" id="PF07730">
    <property type="entry name" value="HisKA_3"/>
    <property type="match status" value="1"/>
</dbReference>
<dbReference type="GO" id="GO:0046983">
    <property type="term" value="F:protein dimerization activity"/>
    <property type="evidence" value="ECO:0007669"/>
    <property type="project" value="InterPro"/>
</dbReference>
<feature type="transmembrane region" description="Helical" evidence="10">
    <location>
        <begin position="433"/>
        <end position="450"/>
    </location>
</feature>
<keyword evidence="8" id="KW-0902">Two-component regulatory system</keyword>
<protein>
    <recommendedName>
        <fullName evidence="2">histidine kinase</fullName>
        <ecNumber evidence="2">2.7.13.3</ecNumber>
    </recommendedName>
</protein>
<feature type="transmembrane region" description="Helical" evidence="10">
    <location>
        <begin position="543"/>
        <end position="563"/>
    </location>
</feature>
<feature type="transmembrane region" description="Helical" evidence="10">
    <location>
        <begin position="50"/>
        <end position="81"/>
    </location>
</feature>
<dbReference type="EMBL" id="VCKZ01000165">
    <property type="protein sequence ID" value="TMR35851.1"/>
    <property type="molecule type" value="Genomic_DNA"/>
</dbReference>
<dbReference type="InterPro" id="IPR011712">
    <property type="entry name" value="Sig_transdc_His_kin_sub3_dim/P"/>
</dbReference>
<reference evidence="13 14" key="1">
    <citation type="submission" date="2019-05" db="EMBL/GenBank/DDBJ databases">
        <title>Draft genome sequence of Actinomadura geliboluensis A8036.</title>
        <authorList>
            <person name="Saricaoglu S."/>
            <person name="Isik K."/>
        </authorList>
    </citation>
    <scope>NUCLEOTIDE SEQUENCE [LARGE SCALE GENOMIC DNA]</scope>
    <source>
        <strain evidence="13 14">A8036</strain>
    </source>
</reference>
<evidence type="ECO:0000313" key="13">
    <source>
        <dbReference type="EMBL" id="TMR35851.1"/>
    </source>
</evidence>
<feature type="domain" description="Signal transduction histidine kinase subgroup 3 dimerisation and phosphoacceptor" evidence="12">
    <location>
        <begin position="204"/>
        <end position="262"/>
    </location>
</feature>
<feature type="transmembrane region" description="Helical" evidence="10">
    <location>
        <begin position="490"/>
        <end position="512"/>
    </location>
</feature>
<proteinExistence type="predicted"/>
<dbReference type="Gene3D" id="3.30.565.10">
    <property type="entry name" value="Histidine kinase-like ATPase, C-terminal domain"/>
    <property type="match status" value="1"/>
</dbReference>
<dbReference type="GO" id="GO:0000155">
    <property type="term" value="F:phosphorelay sensor kinase activity"/>
    <property type="evidence" value="ECO:0007669"/>
    <property type="project" value="InterPro"/>
</dbReference>
<comment type="catalytic activity">
    <reaction evidence="1">
        <text>ATP + protein L-histidine = ADP + protein N-phospho-L-histidine.</text>
        <dbReference type="EC" id="2.7.13.3"/>
    </reaction>
</comment>
<feature type="region of interest" description="Disordered" evidence="9">
    <location>
        <begin position="387"/>
        <end position="410"/>
    </location>
</feature>
<dbReference type="PANTHER" id="PTHR24421:SF10">
    <property type="entry name" value="NITRATE_NITRITE SENSOR PROTEIN NARQ"/>
    <property type="match status" value="1"/>
</dbReference>
<dbReference type="Gene3D" id="1.20.5.1930">
    <property type="match status" value="1"/>
</dbReference>
<keyword evidence="7" id="KW-0067">ATP-binding</keyword>
<evidence type="ECO:0000256" key="6">
    <source>
        <dbReference type="ARBA" id="ARBA00022777"/>
    </source>
</evidence>
<keyword evidence="6" id="KW-0418">Kinase</keyword>
<evidence type="ECO:0000259" key="12">
    <source>
        <dbReference type="Pfam" id="PF07730"/>
    </source>
</evidence>
<dbReference type="GO" id="GO:0016020">
    <property type="term" value="C:membrane"/>
    <property type="evidence" value="ECO:0007669"/>
    <property type="project" value="InterPro"/>
</dbReference>
<evidence type="ECO:0000256" key="10">
    <source>
        <dbReference type="SAM" id="Phobius"/>
    </source>
</evidence>
<evidence type="ECO:0000256" key="7">
    <source>
        <dbReference type="ARBA" id="ARBA00022840"/>
    </source>
</evidence>
<accession>A0A5S4GTL3</accession>
<keyword evidence="3" id="KW-0597">Phosphoprotein</keyword>
<dbReference type="InterPro" id="IPR036890">
    <property type="entry name" value="HATPase_C_sf"/>
</dbReference>
<name>A0A5S4GTL3_9ACTN</name>
<feature type="transmembrane region" description="Helical" evidence="10">
    <location>
        <begin position="462"/>
        <end position="483"/>
    </location>
</feature>
<feature type="transmembrane region" description="Helical" evidence="10">
    <location>
        <begin position="87"/>
        <end position="120"/>
    </location>
</feature>
<dbReference type="Proteomes" id="UP000305238">
    <property type="component" value="Unassembled WGS sequence"/>
</dbReference>
<feature type="transmembrane region" description="Helical" evidence="10">
    <location>
        <begin position="518"/>
        <end position="536"/>
    </location>
</feature>
<keyword evidence="14" id="KW-1185">Reference proteome</keyword>
<dbReference type="InterPro" id="IPR003594">
    <property type="entry name" value="HATPase_dom"/>
</dbReference>
<sequence>MKRARRTSAVAEVAHPPWPGWWDLLPAAAVIVAQLLVWAAPDVSSALEHVLALGSAGIVGGAAKAVFAVLGMCVAAGAVAVRRTVPVWALGGALTAAFLAVGTGGASVVWPFALVVVLYSLAVHRTAGLAAAGAAVTSVAAAVAVAAAGAAPRTAAGAGLLAAGGAAMVWVLGRSRRRRRADRSALAAYRAGAAAVPRFAAEAERERLTAELHDVAAHRLTGIVVSAAAATRLADPDLAAEATRHAASAARQALAELDRLIEAAGTVSLDDIDALVAEHASVDYLRTATAAPPDVVAAAHRVVREALTNALRYASGARRVTVEGTAATLTVTVTDGGGPPLAPGLGTGHGLAGLRSATRSLGGSFSAGPDGTGWKVHAEFPLTAAPAPGTVRQHRNGGPHDVLSTSPRQRPGRSRAATLVAFLKGPGGWRGPAALDAVLVVLAVALSLGAELPPGDDPDPFSSPLVGAALAALFTVHAFPLWWRRRAPRGALTIVLATLLVWVGLDLAGWPGPPLSDVLLWYWWVELALVYAVAAFPPGGRTWPAPLAVAAVGGAALASGHGITGNRAAAWAALTAALAVPCLASWSLGARTAARRRRQDAITARDRDRLAREVSAAAEAERRRIADGLRRTARRHTRAVADEADAGRLDRVLAEAKAGLAALRELLRELRARDDGGDPPPTVDGIAALAARRGAAVRFAGERRPLPPALEVAAYQVARELLAGGDAITVAFSGRGLTVSGRAPGAPGGAAAERRLRTLTDACGGTLTIADDGVARGWLPEVSSP</sequence>
<keyword evidence="5" id="KW-0547">Nucleotide-binding</keyword>
<feature type="transmembrane region" description="Helical" evidence="10">
    <location>
        <begin position="155"/>
        <end position="173"/>
    </location>
</feature>
<keyword evidence="10" id="KW-1133">Transmembrane helix</keyword>
<evidence type="ECO:0000256" key="1">
    <source>
        <dbReference type="ARBA" id="ARBA00000085"/>
    </source>
</evidence>
<organism evidence="13 14">
    <name type="scientific">Actinomadura geliboluensis</name>
    <dbReference type="NCBI Taxonomy" id="882440"/>
    <lineage>
        <taxon>Bacteria</taxon>
        <taxon>Bacillati</taxon>
        <taxon>Actinomycetota</taxon>
        <taxon>Actinomycetes</taxon>
        <taxon>Streptosporangiales</taxon>
        <taxon>Thermomonosporaceae</taxon>
        <taxon>Actinomadura</taxon>
    </lineage>
</organism>
<dbReference type="Pfam" id="PF02518">
    <property type="entry name" value="HATPase_c"/>
    <property type="match status" value="1"/>
</dbReference>
<dbReference type="GO" id="GO:0005524">
    <property type="term" value="F:ATP binding"/>
    <property type="evidence" value="ECO:0007669"/>
    <property type="project" value="UniProtKB-KW"/>
</dbReference>
<evidence type="ECO:0000256" key="2">
    <source>
        <dbReference type="ARBA" id="ARBA00012438"/>
    </source>
</evidence>
<feature type="transmembrane region" description="Helical" evidence="10">
    <location>
        <begin position="20"/>
        <end position="38"/>
    </location>
</feature>
<dbReference type="CDD" id="cd16917">
    <property type="entry name" value="HATPase_UhpB-NarQ-NarX-like"/>
    <property type="match status" value="1"/>
</dbReference>
<keyword evidence="10" id="KW-0472">Membrane</keyword>
<dbReference type="PANTHER" id="PTHR24421">
    <property type="entry name" value="NITRATE/NITRITE SENSOR PROTEIN NARX-RELATED"/>
    <property type="match status" value="1"/>
</dbReference>
<feature type="domain" description="Histidine kinase/HSP90-like ATPase" evidence="11">
    <location>
        <begin position="298"/>
        <end position="383"/>
    </location>
</feature>
<dbReference type="SUPFAM" id="SSF55874">
    <property type="entry name" value="ATPase domain of HSP90 chaperone/DNA topoisomerase II/histidine kinase"/>
    <property type="match status" value="1"/>
</dbReference>
<gene>
    <name evidence="13" type="ORF">ETD96_22120</name>
</gene>
<feature type="transmembrane region" description="Helical" evidence="10">
    <location>
        <begin position="569"/>
        <end position="589"/>
    </location>
</feature>
<evidence type="ECO:0000256" key="8">
    <source>
        <dbReference type="ARBA" id="ARBA00023012"/>
    </source>
</evidence>